<sequence length="306" mass="32979">MKRALAAAGAVLAAAALLAPVRHRVRVERAEGNPVQRIRLESRSLLGLARTAWFASAGGDVPAWGGAREGFFAAPTAPGRVRISAWPGFRRDVALTPSADPGAMPAARADQGDRDAFRRWFVAILEAQLDGPSPAWEPAQRDCAGLLRFAFREAWAPHTEAWRARTGFPGSPVGGDPARELAGPWAQAFPTPDGWNAFAKGAYLRRLACVDLGRDTAAARPGDLVFFARGGPRATPDHAMAFVRPDVDGQPVLLYHTGPEGSAEGEVRRVRLDELLHHPDGTFRPVPENPAFLGVYRWKVLADPTP</sequence>
<protein>
    <recommendedName>
        <fullName evidence="3">DUF1175 family protein</fullName>
    </recommendedName>
</protein>
<reference evidence="1" key="1">
    <citation type="journal article" date="2023" name="Int. J. Syst. Evol. Microbiol.">
        <title>Mesoterricola silvestris gen. nov., sp. nov., Mesoterricola sediminis sp. nov., Geothrix oryzae sp. nov., Geothrix edaphica sp. nov., Geothrix rubra sp. nov., and Geothrix limicola sp. nov., six novel members of Acidobacteriota isolated from soils.</title>
        <authorList>
            <person name="Itoh H."/>
            <person name="Sugisawa Y."/>
            <person name="Mise K."/>
            <person name="Xu Z."/>
            <person name="Kuniyasu M."/>
            <person name="Ushijima N."/>
            <person name="Kawano K."/>
            <person name="Kobayashi E."/>
            <person name="Shiratori Y."/>
            <person name="Masuda Y."/>
            <person name="Senoo K."/>
        </authorList>
    </citation>
    <scope>NUCLEOTIDE SEQUENCE</scope>
    <source>
        <strain evidence="1">W786</strain>
    </source>
</reference>
<evidence type="ECO:0008006" key="3">
    <source>
        <dbReference type="Google" id="ProtNLM"/>
    </source>
</evidence>
<dbReference type="EMBL" id="AP027081">
    <property type="protein sequence ID" value="BDU78566.1"/>
    <property type="molecule type" value="Genomic_DNA"/>
</dbReference>
<gene>
    <name evidence="1" type="ORF">METESE_35240</name>
</gene>
<dbReference type="RefSeq" id="WP_316410743.1">
    <property type="nucleotide sequence ID" value="NZ_AP027081.1"/>
</dbReference>
<evidence type="ECO:0000313" key="2">
    <source>
        <dbReference type="Proteomes" id="UP001228113"/>
    </source>
</evidence>
<accession>A0AA48GSQ1</accession>
<organism evidence="1 2">
    <name type="scientific">Mesoterricola sediminis</name>
    <dbReference type="NCBI Taxonomy" id="2927980"/>
    <lineage>
        <taxon>Bacteria</taxon>
        <taxon>Pseudomonadati</taxon>
        <taxon>Acidobacteriota</taxon>
        <taxon>Holophagae</taxon>
        <taxon>Holophagales</taxon>
        <taxon>Holophagaceae</taxon>
        <taxon>Mesoterricola</taxon>
    </lineage>
</organism>
<dbReference type="AlphaFoldDB" id="A0AA48GSQ1"/>
<proteinExistence type="predicted"/>
<dbReference type="Proteomes" id="UP001228113">
    <property type="component" value="Chromosome"/>
</dbReference>
<dbReference type="Pfam" id="PF06672">
    <property type="entry name" value="DUF1175"/>
    <property type="match status" value="1"/>
</dbReference>
<name>A0AA48GSQ1_9BACT</name>
<keyword evidence="2" id="KW-1185">Reference proteome</keyword>
<dbReference type="KEGG" id="msea:METESE_35240"/>
<evidence type="ECO:0000313" key="1">
    <source>
        <dbReference type="EMBL" id="BDU78566.1"/>
    </source>
</evidence>
<dbReference type="InterPro" id="IPR009558">
    <property type="entry name" value="DUF1175"/>
</dbReference>